<protein>
    <submittedName>
        <fullName evidence="4">NAD(P)-binding protein</fullName>
    </submittedName>
</protein>
<dbReference type="PRINTS" id="PR00081">
    <property type="entry name" value="GDHRDH"/>
</dbReference>
<evidence type="ECO:0000313" key="4">
    <source>
        <dbReference type="EMBL" id="KAF1999301.1"/>
    </source>
</evidence>
<keyword evidence="5" id="KW-1185">Reference proteome</keyword>
<accession>A0A6A5WGL6</accession>
<sequence length="263" mass="27994">MVGSGIGKDSGNAFAADGVSGVAFADVNLNSATIAATKSKTYSKDPKYRAIALHIDVTSEDSVRECMEAVVRTFGSLDYCVNSAGIGVNEPKEISDASLSEFDRFYQINVRGVLICTREASKIMKRQERKTIAGRNGTKDVGRGAIVNVGSASSYVATPSIVQYTASKHALLGITKNAALDNCPYGIRVNSVCPSWVQTPMMEKVFEAAPGFEDMIKKTVPVGRIAQPEEVSDVVVFLCSPKASYITGQGYIVDGGVTLSVRT</sequence>
<dbReference type="FunFam" id="3.40.50.720:FF:000084">
    <property type="entry name" value="Short-chain dehydrogenase reductase"/>
    <property type="match status" value="1"/>
</dbReference>
<evidence type="ECO:0000256" key="1">
    <source>
        <dbReference type="ARBA" id="ARBA00006484"/>
    </source>
</evidence>
<gene>
    <name evidence="4" type="ORF">P154DRAFT_493733</name>
</gene>
<keyword evidence="3" id="KW-0560">Oxidoreductase</keyword>
<dbReference type="InterPro" id="IPR036291">
    <property type="entry name" value="NAD(P)-bd_dom_sf"/>
</dbReference>
<dbReference type="OrthoDB" id="5840532at2759"/>
<evidence type="ECO:0000256" key="3">
    <source>
        <dbReference type="ARBA" id="ARBA00023002"/>
    </source>
</evidence>
<keyword evidence="2" id="KW-0521">NADP</keyword>
<dbReference type="InterPro" id="IPR020904">
    <property type="entry name" value="Sc_DH/Rdtase_CS"/>
</dbReference>
<dbReference type="Pfam" id="PF13561">
    <property type="entry name" value="adh_short_C2"/>
    <property type="match status" value="1"/>
</dbReference>
<dbReference type="Proteomes" id="UP000799779">
    <property type="component" value="Unassembled WGS sequence"/>
</dbReference>
<dbReference type="PANTHER" id="PTHR24321">
    <property type="entry name" value="DEHYDROGENASES, SHORT CHAIN"/>
    <property type="match status" value="1"/>
</dbReference>
<evidence type="ECO:0000313" key="5">
    <source>
        <dbReference type="Proteomes" id="UP000799779"/>
    </source>
</evidence>
<dbReference type="PROSITE" id="PS00061">
    <property type="entry name" value="ADH_SHORT"/>
    <property type="match status" value="1"/>
</dbReference>
<dbReference type="AlphaFoldDB" id="A0A6A5WGL6"/>
<comment type="similarity">
    <text evidence="1">Belongs to the short-chain dehydrogenases/reductases (SDR) family.</text>
</comment>
<dbReference type="PANTHER" id="PTHR24321:SF12">
    <property type="entry name" value="SHORT-CHAIN DEHYDROGENASE_REDUCTASE FAMILY, PUTATIVE (AFU_ORTHOLOGUE AFUA_5G14340)-RELATED"/>
    <property type="match status" value="1"/>
</dbReference>
<dbReference type="CDD" id="cd05233">
    <property type="entry name" value="SDR_c"/>
    <property type="match status" value="1"/>
</dbReference>
<dbReference type="EMBL" id="ML977596">
    <property type="protein sequence ID" value="KAF1999301.1"/>
    <property type="molecule type" value="Genomic_DNA"/>
</dbReference>
<dbReference type="PRINTS" id="PR00080">
    <property type="entry name" value="SDRFAMILY"/>
</dbReference>
<dbReference type="GO" id="GO:0016491">
    <property type="term" value="F:oxidoreductase activity"/>
    <property type="evidence" value="ECO:0007669"/>
    <property type="project" value="UniProtKB-KW"/>
</dbReference>
<proteinExistence type="inferred from homology"/>
<dbReference type="Gene3D" id="3.40.50.720">
    <property type="entry name" value="NAD(P)-binding Rossmann-like Domain"/>
    <property type="match status" value="1"/>
</dbReference>
<dbReference type="SUPFAM" id="SSF51735">
    <property type="entry name" value="NAD(P)-binding Rossmann-fold domains"/>
    <property type="match status" value="1"/>
</dbReference>
<dbReference type="InterPro" id="IPR002347">
    <property type="entry name" value="SDR_fam"/>
</dbReference>
<evidence type="ECO:0000256" key="2">
    <source>
        <dbReference type="ARBA" id="ARBA00022857"/>
    </source>
</evidence>
<organism evidence="4 5">
    <name type="scientific">Amniculicola lignicola CBS 123094</name>
    <dbReference type="NCBI Taxonomy" id="1392246"/>
    <lineage>
        <taxon>Eukaryota</taxon>
        <taxon>Fungi</taxon>
        <taxon>Dikarya</taxon>
        <taxon>Ascomycota</taxon>
        <taxon>Pezizomycotina</taxon>
        <taxon>Dothideomycetes</taxon>
        <taxon>Pleosporomycetidae</taxon>
        <taxon>Pleosporales</taxon>
        <taxon>Amniculicolaceae</taxon>
        <taxon>Amniculicola</taxon>
    </lineage>
</organism>
<name>A0A6A5WGL6_9PLEO</name>
<reference evidence="4" key="1">
    <citation type="journal article" date="2020" name="Stud. Mycol.">
        <title>101 Dothideomycetes genomes: a test case for predicting lifestyles and emergence of pathogens.</title>
        <authorList>
            <person name="Haridas S."/>
            <person name="Albert R."/>
            <person name="Binder M."/>
            <person name="Bloem J."/>
            <person name="Labutti K."/>
            <person name="Salamov A."/>
            <person name="Andreopoulos B."/>
            <person name="Baker S."/>
            <person name="Barry K."/>
            <person name="Bills G."/>
            <person name="Bluhm B."/>
            <person name="Cannon C."/>
            <person name="Castanera R."/>
            <person name="Culley D."/>
            <person name="Daum C."/>
            <person name="Ezra D."/>
            <person name="Gonzalez J."/>
            <person name="Henrissat B."/>
            <person name="Kuo A."/>
            <person name="Liang C."/>
            <person name="Lipzen A."/>
            <person name="Lutzoni F."/>
            <person name="Magnuson J."/>
            <person name="Mondo S."/>
            <person name="Nolan M."/>
            <person name="Ohm R."/>
            <person name="Pangilinan J."/>
            <person name="Park H.-J."/>
            <person name="Ramirez L."/>
            <person name="Alfaro M."/>
            <person name="Sun H."/>
            <person name="Tritt A."/>
            <person name="Yoshinaga Y."/>
            <person name="Zwiers L.-H."/>
            <person name="Turgeon B."/>
            <person name="Goodwin S."/>
            <person name="Spatafora J."/>
            <person name="Crous P."/>
            <person name="Grigoriev I."/>
        </authorList>
    </citation>
    <scope>NUCLEOTIDE SEQUENCE</scope>
    <source>
        <strain evidence="4">CBS 123094</strain>
    </source>
</reference>